<feature type="region of interest" description="Disordered" evidence="1">
    <location>
        <begin position="59"/>
        <end position="86"/>
    </location>
</feature>
<accession>A0A7S1JM30</accession>
<organism evidence="2">
    <name type="scientific">Vitrella brassicaformis</name>
    <dbReference type="NCBI Taxonomy" id="1169539"/>
    <lineage>
        <taxon>Eukaryota</taxon>
        <taxon>Sar</taxon>
        <taxon>Alveolata</taxon>
        <taxon>Colpodellida</taxon>
        <taxon>Vitrellaceae</taxon>
        <taxon>Vitrella</taxon>
    </lineage>
</organism>
<evidence type="ECO:0000256" key="1">
    <source>
        <dbReference type="SAM" id="MobiDB-lite"/>
    </source>
</evidence>
<protein>
    <submittedName>
        <fullName evidence="2">Uncharacterized protein</fullName>
    </submittedName>
</protein>
<gene>
    <name evidence="2" type="ORF">VBRA1451_LOCUS2806</name>
</gene>
<sequence>MRRGFFFLAVSVITQLLPFLSVISFILLPLPFYLPLAHALPTLSRGFRNRSFRVCAPGDAGDFSASSGPTPAKGGGRSPTFPWETGGGDCRGDVLAGAGEPRPYGGKCRRWPSTTACLPALSR</sequence>
<dbReference type="EMBL" id="HBGB01004804">
    <property type="protein sequence ID" value="CAD9047752.1"/>
    <property type="molecule type" value="Transcribed_RNA"/>
</dbReference>
<proteinExistence type="predicted"/>
<name>A0A7S1JM30_9ALVE</name>
<evidence type="ECO:0000313" key="2">
    <source>
        <dbReference type="EMBL" id="CAD9047752.1"/>
    </source>
</evidence>
<reference evidence="2" key="1">
    <citation type="submission" date="2021-01" db="EMBL/GenBank/DDBJ databases">
        <authorList>
            <person name="Corre E."/>
            <person name="Pelletier E."/>
            <person name="Niang G."/>
            <person name="Scheremetjew M."/>
            <person name="Finn R."/>
            <person name="Kale V."/>
            <person name="Holt S."/>
            <person name="Cochrane G."/>
            <person name="Meng A."/>
            <person name="Brown T."/>
            <person name="Cohen L."/>
        </authorList>
    </citation>
    <scope>NUCLEOTIDE SEQUENCE</scope>
    <source>
        <strain evidence="2">CCMP3346</strain>
    </source>
</reference>
<dbReference type="AlphaFoldDB" id="A0A7S1JM30"/>